<dbReference type="InterPro" id="IPR001611">
    <property type="entry name" value="Leu-rich_rpt"/>
</dbReference>
<evidence type="ECO:0000313" key="6">
    <source>
        <dbReference type="EMBL" id="WIA17476.1"/>
    </source>
</evidence>
<keyword evidence="4" id="KW-0732">Signal</keyword>
<dbReference type="InterPro" id="IPR032675">
    <property type="entry name" value="LRR_dom_sf"/>
</dbReference>
<feature type="domain" description="LysM" evidence="5">
    <location>
        <begin position="214"/>
        <end position="261"/>
    </location>
</feature>
<dbReference type="PROSITE" id="PS51782">
    <property type="entry name" value="LYSM"/>
    <property type="match status" value="1"/>
</dbReference>
<dbReference type="EMBL" id="CP126215">
    <property type="protein sequence ID" value="WIA17476.1"/>
    <property type="molecule type" value="Genomic_DNA"/>
</dbReference>
<dbReference type="Pfam" id="PF13855">
    <property type="entry name" value="LRR_8"/>
    <property type="match status" value="2"/>
</dbReference>
<dbReference type="InterPro" id="IPR013210">
    <property type="entry name" value="LRR_N_plant-typ"/>
</dbReference>
<dbReference type="SUPFAM" id="SSF52058">
    <property type="entry name" value="L domain-like"/>
    <property type="match status" value="1"/>
</dbReference>
<gene>
    <name evidence="6" type="ORF">OEZ85_014315</name>
</gene>
<evidence type="ECO:0000256" key="1">
    <source>
        <dbReference type="ARBA" id="ARBA00004430"/>
    </source>
</evidence>
<dbReference type="InterPro" id="IPR000668">
    <property type="entry name" value="Peptidase_C1A_C"/>
</dbReference>
<dbReference type="InterPro" id="IPR003591">
    <property type="entry name" value="Leu-rich_rpt_typical-subtyp"/>
</dbReference>
<sequence>MPCVLLVLLLMAGHAAGQGLLPSNVPPVGASNSLSQLQLLYRNSKAWKSAYKQRPNLFGDQSAAGMCNGPCKSPNMHAWRGKFSSQMITSVWKAQQHIRQHGAVVSRFDLYSDFRSFFADKRNAQAVYRPSPGAYFKEYHAITLVGYDNEQQYWLAKNSYGSDWADKGVFKVAFGVCAILAADKGEAYGVVWTPSSVPDARQLPVTVGPRKDCYWYQAQPGDYLSKVAWLAGIRLDKFMLDNTGVVKDLDAQLQGGQLLLCNPAPGNVKVLKTDPQLEALLRVKAAIDTTGKLDDWRRAAGMGGGCCEWRGVVCSDGTSTVYALRISPANGIQGLKGTLPQAAAFDGLVALNEIGINDHPGIGGTMHADWSRLSQLQDIRLGNNSLTGSIPPSWGSLAKLRVLHLFNNKISGSIPASFRALTALEELDVPTNALSGTIPDLSSLTKLRSLGLSENKLSGSIPTSFKALTALQELSLQTNGLSGTIPDLSSLNKLRLLHLYENKLSGSIPASFRALTALEELSLQTNGLSGTIPDLTSLTRLQILYLYENKLSGSMPTGFRALTNLEDLDVSTNALSGTIPDLSSLTKLRSLGLSENKLSGPIPESLVWPLRDYFF</sequence>
<dbReference type="InterPro" id="IPR052941">
    <property type="entry name" value="StomDev_PlantInt_Reg"/>
</dbReference>
<dbReference type="Gene3D" id="3.90.70.10">
    <property type="entry name" value="Cysteine proteinases"/>
    <property type="match status" value="1"/>
</dbReference>
<dbReference type="Proteomes" id="UP001244341">
    <property type="component" value="Chromosome 8b"/>
</dbReference>
<keyword evidence="7" id="KW-1185">Reference proteome</keyword>
<feature type="signal peptide" evidence="4">
    <location>
        <begin position="1"/>
        <end position="17"/>
    </location>
</feature>
<evidence type="ECO:0000259" key="5">
    <source>
        <dbReference type="PROSITE" id="PS51782"/>
    </source>
</evidence>
<dbReference type="PANTHER" id="PTHR48004:SF59">
    <property type="entry name" value="LEUCINE-RICH REPEAT-CONTAINING N-TERMINAL PLANT-TYPE DOMAIN-CONTAINING PROTEIN"/>
    <property type="match status" value="1"/>
</dbReference>
<dbReference type="SMART" id="SM00369">
    <property type="entry name" value="LRR_TYP"/>
    <property type="match status" value="6"/>
</dbReference>
<keyword evidence="3" id="KW-0677">Repeat</keyword>
<dbReference type="Pfam" id="PF00112">
    <property type="entry name" value="Peptidase_C1"/>
    <property type="match status" value="1"/>
</dbReference>
<dbReference type="Pfam" id="PF00560">
    <property type="entry name" value="LRR_1"/>
    <property type="match status" value="2"/>
</dbReference>
<evidence type="ECO:0000256" key="4">
    <source>
        <dbReference type="SAM" id="SignalP"/>
    </source>
</evidence>
<accession>A0ABY8UBM2</accession>
<name>A0ABY8UBM2_TETOB</name>
<comment type="subcellular location">
    <subcellularLocation>
        <location evidence="1">Cytoplasm</location>
        <location evidence="1">Cytoskeleton</location>
        <location evidence="1">Cilium axoneme</location>
    </subcellularLocation>
</comment>
<dbReference type="InterPro" id="IPR038765">
    <property type="entry name" value="Papain-like_cys_pep_sf"/>
</dbReference>
<dbReference type="PROSITE" id="PS51450">
    <property type="entry name" value="LRR"/>
    <property type="match status" value="1"/>
</dbReference>
<dbReference type="SUPFAM" id="SSF54001">
    <property type="entry name" value="Cysteine proteinases"/>
    <property type="match status" value="1"/>
</dbReference>
<dbReference type="PANTHER" id="PTHR48004">
    <property type="entry name" value="OS01G0149700 PROTEIN"/>
    <property type="match status" value="1"/>
</dbReference>
<proteinExistence type="predicted"/>
<keyword evidence="2" id="KW-0433">Leucine-rich repeat</keyword>
<feature type="chain" id="PRO_5046527014" description="LysM domain-containing protein" evidence="4">
    <location>
        <begin position="18"/>
        <end position="615"/>
    </location>
</feature>
<evidence type="ECO:0000256" key="2">
    <source>
        <dbReference type="ARBA" id="ARBA00022614"/>
    </source>
</evidence>
<dbReference type="Gene3D" id="3.80.10.10">
    <property type="entry name" value="Ribonuclease Inhibitor"/>
    <property type="match status" value="3"/>
</dbReference>
<organism evidence="6 7">
    <name type="scientific">Tetradesmus obliquus</name>
    <name type="common">Green alga</name>
    <name type="synonym">Acutodesmus obliquus</name>
    <dbReference type="NCBI Taxonomy" id="3088"/>
    <lineage>
        <taxon>Eukaryota</taxon>
        <taxon>Viridiplantae</taxon>
        <taxon>Chlorophyta</taxon>
        <taxon>core chlorophytes</taxon>
        <taxon>Chlorophyceae</taxon>
        <taxon>CS clade</taxon>
        <taxon>Sphaeropleales</taxon>
        <taxon>Scenedesmaceae</taxon>
        <taxon>Tetradesmus</taxon>
    </lineage>
</organism>
<evidence type="ECO:0000256" key="3">
    <source>
        <dbReference type="ARBA" id="ARBA00022737"/>
    </source>
</evidence>
<dbReference type="InterPro" id="IPR018392">
    <property type="entry name" value="LysM"/>
</dbReference>
<evidence type="ECO:0000313" key="7">
    <source>
        <dbReference type="Proteomes" id="UP001244341"/>
    </source>
</evidence>
<protein>
    <recommendedName>
        <fullName evidence="5">LysM domain-containing protein</fullName>
    </recommendedName>
</protein>
<dbReference type="Pfam" id="PF08263">
    <property type="entry name" value="LRRNT_2"/>
    <property type="match status" value="1"/>
</dbReference>
<reference evidence="6 7" key="1">
    <citation type="submission" date="2023-05" db="EMBL/GenBank/DDBJ databases">
        <title>A 100% complete, gapless, phased diploid assembly of the Scenedesmus obliquus UTEX 3031 genome.</title>
        <authorList>
            <person name="Biondi T.C."/>
            <person name="Hanschen E.R."/>
            <person name="Kwon T."/>
            <person name="Eng W."/>
            <person name="Kruse C.P.S."/>
            <person name="Koehler S.I."/>
            <person name="Kunde Y."/>
            <person name="Gleasner C.D."/>
            <person name="You Mak K.T."/>
            <person name="Polle J."/>
            <person name="Hovde B.T."/>
            <person name="Starkenburg S.R."/>
        </authorList>
    </citation>
    <scope>NUCLEOTIDE SEQUENCE [LARGE SCALE GENOMIC DNA]</scope>
    <source>
        <strain evidence="6 7">DOE0152z</strain>
    </source>
</reference>